<dbReference type="InterPro" id="IPR001680">
    <property type="entry name" value="WD40_rpt"/>
</dbReference>
<evidence type="ECO:0000256" key="10">
    <source>
        <dbReference type="ARBA" id="ARBA00029552"/>
    </source>
</evidence>
<evidence type="ECO:0000256" key="4">
    <source>
        <dbReference type="ARBA" id="ARBA00022574"/>
    </source>
</evidence>
<dbReference type="OrthoDB" id="6252103at2759"/>
<evidence type="ECO:0000256" key="11">
    <source>
        <dbReference type="ARBA" id="ARBA00046056"/>
    </source>
</evidence>
<dbReference type="InterPro" id="IPR011047">
    <property type="entry name" value="Quinoprotein_ADH-like_sf"/>
</dbReference>
<evidence type="ECO:0000256" key="7">
    <source>
        <dbReference type="ARBA" id="ARBA00023069"/>
    </source>
</evidence>
<dbReference type="PANTHER" id="PTHR13720">
    <property type="entry name" value="WD-40 REPEAT PROTEIN"/>
    <property type="match status" value="1"/>
</dbReference>
<evidence type="ECO:0000256" key="12">
    <source>
        <dbReference type="ARBA" id="ARBA00047117"/>
    </source>
</evidence>
<evidence type="ECO:0000256" key="2">
    <source>
        <dbReference type="ARBA" id="ARBA00004496"/>
    </source>
</evidence>
<keyword evidence="6" id="KW-0282">Flagellum</keyword>
<dbReference type="SUPFAM" id="SSF50978">
    <property type="entry name" value="WD40 repeat-like"/>
    <property type="match status" value="1"/>
</dbReference>
<dbReference type="Pfam" id="PF23409">
    <property type="entry name" value="Beta-prop_EML"/>
    <property type="match status" value="1"/>
</dbReference>
<dbReference type="SMART" id="SM00320">
    <property type="entry name" value="WD40"/>
    <property type="match status" value="12"/>
</dbReference>
<feature type="domain" description="EML-like first beta-propeller" evidence="13">
    <location>
        <begin position="54"/>
        <end position="314"/>
    </location>
</feature>
<protein>
    <recommendedName>
        <fullName evidence="10">Cilia- and flagella-associated protein 52</fullName>
    </recommendedName>
</protein>
<evidence type="ECO:0000256" key="1">
    <source>
        <dbReference type="ARBA" id="ARBA00004230"/>
    </source>
</evidence>
<dbReference type="CDD" id="cd00200">
    <property type="entry name" value="WD40"/>
    <property type="match status" value="1"/>
</dbReference>
<reference evidence="14" key="1">
    <citation type="submission" date="2022-03" db="EMBL/GenBank/DDBJ databases">
        <authorList>
            <person name="Martin C."/>
        </authorList>
    </citation>
    <scope>NUCLEOTIDE SEQUENCE</scope>
</reference>
<evidence type="ECO:0000256" key="5">
    <source>
        <dbReference type="ARBA" id="ARBA00022737"/>
    </source>
</evidence>
<dbReference type="InterPro" id="IPR019775">
    <property type="entry name" value="WD40_repeat_CS"/>
</dbReference>
<dbReference type="Pfam" id="PF00400">
    <property type="entry name" value="WD40"/>
    <property type="match status" value="4"/>
</dbReference>
<gene>
    <name evidence="14" type="ORF">OFUS_LOCUS19067</name>
</gene>
<organism evidence="14 15">
    <name type="scientific">Owenia fusiformis</name>
    <name type="common">Polychaete worm</name>
    <dbReference type="NCBI Taxonomy" id="6347"/>
    <lineage>
        <taxon>Eukaryota</taxon>
        <taxon>Metazoa</taxon>
        <taxon>Spiralia</taxon>
        <taxon>Lophotrochozoa</taxon>
        <taxon>Annelida</taxon>
        <taxon>Polychaeta</taxon>
        <taxon>Sedentaria</taxon>
        <taxon>Canalipalpata</taxon>
        <taxon>Sabellida</taxon>
        <taxon>Oweniida</taxon>
        <taxon>Oweniidae</taxon>
        <taxon>Owenia</taxon>
    </lineage>
</organism>
<name>A0A8J1XY89_OWEFU</name>
<dbReference type="SUPFAM" id="SSF50998">
    <property type="entry name" value="Quinoprotein alcohol dehydrogenase-like"/>
    <property type="match status" value="1"/>
</dbReference>
<dbReference type="EMBL" id="CAIIXF020000009">
    <property type="protein sequence ID" value="CAH1794360.1"/>
    <property type="molecule type" value="Genomic_DNA"/>
</dbReference>
<dbReference type="Gene3D" id="2.130.10.10">
    <property type="entry name" value="YVTN repeat-like/Quinoprotein amine dehydrogenase"/>
    <property type="match status" value="3"/>
</dbReference>
<dbReference type="GO" id="GO:0031514">
    <property type="term" value="C:motile cilium"/>
    <property type="evidence" value="ECO:0007669"/>
    <property type="project" value="UniProtKB-SubCell"/>
</dbReference>
<dbReference type="PROSITE" id="PS50294">
    <property type="entry name" value="WD_REPEATS_REGION"/>
    <property type="match status" value="3"/>
</dbReference>
<evidence type="ECO:0000256" key="3">
    <source>
        <dbReference type="ARBA" id="ARBA00022490"/>
    </source>
</evidence>
<keyword evidence="15" id="KW-1185">Reference proteome</keyword>
<dbReference type="FunFam" id="2.130.10.10:FF:000207">
    <property type="entry name" value="Cilia- and flagella-associated protein 52"/>
    <property type="match status" value="1"/>
</dbReference>
<comment type="subcellular location">
    <subcellularLocation>
        <location evidence="1">Cell projection</location>
        <location evidence="1">Cilium</location>
        <location evidence="1">Flagellum</location>
    </subcellularLocation>
    <subcellularLocation>
        <location evidence="2">Cytoplasm</location>
    </subcellularLocation>
</comment>
<sequence length="631" mass="69782">MSQTPIDVPKLELESAFGFNGEVPQGLKVHPDMKHLIYPLGDKIVIENLSNHKQDFLQGHTNNVTCVAVSKSGRYIASGQQTHMGFKADVIVWDYEEKCIYATFTLHKVKVECLAFSPNDRYLATLGGQDDGSIVIWDIARRDAICGSPAQVQSAGTTYVVRFANNDENMFVTAGNNTIRIWSLDVTNRKIRPVEAYTGNCKRIVKCLEISKDNSEVYCGTTTGDILAISTKTHKCLRVGPEKGKFSQGIVCIHALEAKESKELLIGAGDGTVSIVNSETFKRTKKTQSVAGAVTSIALRGMGHQFFVATNKCQMYKFEFHDFTSSLICTASNGAILDVAFPYQCSELCATCAKDEIKIWNLNQGKELLRIAVPNIICRAIDFTRDGTCIVSAWIDGKIRLFKPESGKLMYTIPDAHNKGVSAIACIHEEGSKELKIVSGGSEGQVRVWTVQRRGQMTSKLLAVMKEHTSEVTCIKVRENGLQCVTSSADGTCIIWDLTKQVRSQIIFASTMFKCVNYSKDECQIITSGSDRKIGYWESYDGAQIRELEGCKSGEINGMDISPDGRYIASGGEDKLIKVWLYDEGEEVYVGIGHCGTIRRLKISPDQRRILSVSDDGGLFVWKFPFPSAYQ</sequence>
<dbReference type="InterPro" id="IPR050630">
    <property type="entry name" value="WD_repeat_EMAP"/>
</dbReference>
<comment type="similarity">
    <text evidence="9">Belongs to the CFAP52 family.</text>
</comment>
<keyword evidence="3" id="KW-0963">Cytoplasm</keyword>
<evidence type="ECO:0000313" key="14">
    <source>
        <dbReference type="EMBL" id="CAH1794360.1"/>
    </source>
</evidence>
<keyword evidence="5" id="KW-0677">Repeat</keyword>
<dbReference type="InterPro" id="IPR015943">
    <property type="entry name" value="WD40/YVTN_repeat-like_dom_sf"/>
</dbReference>
<comment type="caution">
    <text evidence="14">The sequence shown here is derived from an EMBL/GenBank/DDBJ whole genome shotgun (WGS) entry which is preliminary data.</text>
</comment>
<keyword evidence="8" id="KW-0966">Cell projection</keyword>
<evidence type="ECO:0000256" key="9">
    <source>
        <dbReference type="ARBA" id="ARBA00029456"/>
    </source>
</evidence>
<proteinExistence type="inferred from homology"/>
<dbReference type="FunFam" id="2.130.10.10:FF:001320">
    <property type="entry name" value="Predicted protein"/>
    <property type="match status" value="1"/>
</dbReference>
<evidence type="ECO:0000259" key="13">
    <source>
        <dbReference type="Pfam" id="PF23409"/>
    </source>
</evidence>
<dbReference type="AlphaFoldDB" id="A0A8J1XY89"/>
<keyword evidence="7" id="KW-0969">Cilium</keyword>
<evidence type="ECO:0000313" key="15">
    <source>
        <dbReference type="Proteomes" id="UP000749559"/>
    </source>
</evidence>
<dbReference type="InterPro" id="IPR055439">
    <property type="entry name" value="Beta-prop_EML_1st"/>
</dbReference>
<keyword evidence="4" id="KW-0853">WD repeat</keyword>
<dbReference type="PROSITE" id="PS00678">
    <property type="entry name" value="WD_REPEATS_1"/>
    <property type="match status" value="2"/>
</dbReference>
<dbReference type="Proteomes" id="UP000749559">
    <property type="component" value="Unassembled WGS sequence"/>
</dbReference>
<dbReference type="PANTHER" id="PTHR13720:SF14">
    <property type="entry name" value="CILIA- AND FLAGELLA-ASSOCIATED PROTEIN 52"/>
    <property type="match status" value="1"/>
</dbReference>
<accession>A0A8J1XY89</accession>
<evidence type="ECO:0000256" key="6">
    <source>
        <dbReference type="ARBA" id="ARBA00022846"/>
    </source>
</evidence>
<dbReference type="FunFam" id="2.130.10.10:FF:000173">
    <property type="entry name" value="Cilia- and flagella-associated protein 52"/>
    <property type="match status" value="1"/>
</dbReference>
<dbReference type="GO" id="GO:0005930">
    <property type="term" value="C:axoneme"/>
    <property type="evidence" value="ECO:0007669"/>
    <property type="project" value="UniProtKB-ARBA"/>
</dbReference>
<dbReference type="PROSITE" id="PS50082">
    <property type="entry name" value="WD_REPEATS_2"/>
    <property type="match status" value="4"/>
</dbReference>
<comment type="subunit">
    <text evidence="12">Microtubule inner protein component of sperm flagellar doublet microtubules. Interacts with BRCA2. Interacts with the CCT chaperonin complex. Interacts with HSP70. Interacts with AK8. Interacts with CFAP45. Interacts with DNAI1. Interacts with IQDC.</text>
</comment>
<comment type="function">
    <text evidence="11">Microtubule inner protein (MIP) part of the dynein-decorated doublet microtubules (DMTs) in cilia axoneme. Important for proper ciliary and flagellar beating. May act in cooperation with CFAP45 and axonemal dynein subunit DNAH11. May play a role in cell growth and/or survival.</text>
</comment>
<dbReference type="InterPro" id="IPR036322">
    <property type="entry name" value="WD40_repeat_dom_sf"/>
</dbReference>
<evidence type="ECO:0000256" key="8">
    <source>
        <dbReference type="ARBA" id="ARBA00023273"/>
    </source>
</evidence>